<dbReference type="EMBL" id="PJEG01000005">
    <property type="protein sequence ID" value="PKD15522.1"/>
    <property type="molecule type" value="Genomic_DNA"/>
</dbReference>
<organism evidence="1 2">
    <name type="scientific">Bifidobacterium longum</name>
    <dbReference type="NCBI Taxonomy" id="216816"/>
    <lineage>
        <taxon>Bacteria</taxon>
        <taxon>Bacillati</taxon>
        <taxon>Actinomycetota</taxon>
        <taxon>Actinomycetes</taxon>
        <taxon>Bifidobacteriales</taxon>
        <taxon>Bifidobacteriaceae</taxon>
        <taxon>Bifidobacterium</taxon>
    </lineage>
</organism>
<protein>
    <submittedName>
        <fullName evidence="1">Excisionase family DNA binding domain-containing protein</fullName>
    </submittedName>
</protein>
<reference evidence="1 2" key="1">
    <citation type="submission" date="2017-12" db="EMBL/GenBank/DDBJ databases">
        <title>Bifidobacterium longum APC/DPC strains.</title>
        <authorList>
            <person name="Arboleya S."/>
        </authorList>
    </citation>
    <scope>NUCLEOTIDE SEQUENCE [LARGE SCALE GENOMIC DNA]</scope>
    <source>
        <strain evidence="1 2">APC1461</strain>
    </source>
</reference>
<sequence length="85" mass="9349">MAAIPTKNDYPRLTAKPAQVAEMLGYKDVKSVYGLIRTGKIRARKVGNTFLVILSPACANSQVRSEHGNLIRASARSRETLFSRS</sequence>
<accession>A0A2N0TLD6</accession>
<gene>
    <name evidence="1" type="ORF">APC1461_0197</name>
</gene>
<proteinExistence type="predicted"/>
<dbReference type="Proteomes" id="UP000232928">
    <property type="component" value="Unassembled WGS sequence"/>
</dbReference>
<evidence type="ECO:0000313" key="1">
    <source>
        <dbReference type="EMBL" id="PKD15522.1"/>
    </source>
</evidence>
<dbReference type="AlphaFoldDB" id="A0A2N0TLD6"/>
<comment type="caution">
    <text evidence="1">The sequence shown here is derived from an EMBL/GenBank/DDBJ whole genome shotgun (WGS) entry which is preliminary data.</text>
</comment>
<evidence type="ECO:0000313" key="2">
    <source>
        <dbReference type="Proteomes" id="UP000232928"/>
    </source>
</evidence>
<name>A0A2N0TLD6_BIFLN</name>